<dbReference type="NCBIfam" id="TIGR00552">
    <property type="entry name" value="nadE"/>
    <property type="match status" value="1"/>
</dbReference>
<dbReference type="PROSITE" id="PS50263">
    <property type="entry name" value="CN_HYDROLASE"/>
    <property type="match status" value="1"/>
</dbReference>
<evidence type="ECO:0000256" key="7">
    <source>
        <dbReference type="HAMAP-Rule" id="MF_02090"/>
    </source>
</evidence>
<evidence type="ECO:0000256" key="1">
    <source>
        <dbReference type="ARBA" id="ARBA00005188"/>
    </source>
</evidence>
<dbReference type="GO" id="GO:0005524">
    <property type="term" value="F:ATP binding"/>
    <property type="evidence" value="ECO:0007669"/>
    <property type="project" value="UniProtKB-UniRule"/>
</dbReference>
<evidence type="ECO:0000256" key="8">
    <source>
        <dbReference type="PIRNR" id="PIRNR006630"/>
    </source>
</evidence>
<proteinExistence type="inferred from homology"/>
<dbReference type="GO" id="GO:0003952">
    <property type="term" value="F:NAD+ synthase (glutamine-hydrolyzing) activity"/>
    <property type="evidence" value="ECO:0007669"/>
    <property type="project" value="UniProtKB-UniRule"/>
</dbReference>
<dbReference type="Gene3D" id="3.60.110.10">
    <property type="entry name" value="Carbon-nitrogen hydrolase"/>
    <property type="match status" value="1"/>
</dbReference>
<dbReference type="EC" id="6.3.5.1" evidence="7 8"/>
<feature type="binding site" evidence="7">
    <location>
        <begin position="290"/>
        <end position="297"/>
    </location>
    <ligand>
        <name>ATP</name>
        <dbReference type="ChEBI" id="CHEBI:30616"/>
    </ligand>
</feature>
<comment type="caution">
    <text evidence="11">The sequence shown here is derived from an EMBL/GenBank/DDBJ whole genome shotgun (WGS) entry which is preliminary data.</text>
</comment>
<protein>
    <recommendedName>
        <fullName evidence="7 8">Glutamine-dependent NAD(+) synthetase</fullName>
        <ecNumber evidence="7 8">6.3.5.1</ecNumber>
    </recommendedName>
    <alternativeName>
        <fullName evidence="7 8">NAD(+) synthase [glutamine-hydrolyzing]</fullName>
    </alternativeName>
</protein>
<keyword evidence="3 7" id="KW-0436">Ligase</keyword>
<dbReference type="SUPFAM" id="SSF52402">
    <property type="entry name" value="Adenine nucleotide alpha hydrolases-like"/>
    <property type="match status" value="1"/>
</dbReference>
<sequence>MTDRFRVTLAQLNPVMGDLEGNAAKARAAWEQGRAAGADLVALPEMFIVGYNPQDLLLKPAFQTAAVEAVRQLAADCADGPALAIGGPWIEGAQLFNAYFILRDGRIANTVLKHNLPNELVFDEVRIFDAGPLGGPYSVGNTRIGSPICEDAWHEEVAETLAETGAEFLIVPNGSPYYRGKHDTRLNHMVARVVDTGLPVIYLNMVGGQDDQVFDGASFGLNPGGQLAFQMPQFDEAIAHVDLERTPEGWRILPGEEHVHASEWEQDYQVMVIALRDYLAKSGFKKVLLGLSGGIDSAIVAAIAADALGPENVRCVMLPSEYTSRESLEDAEAVAKALGCHYDYVPISEGRAAITNTLAPLFEGRAADTTEENIQSRLRGLLLMAMSNKFGEMLLTTGNKSEVAVGYATIYGDMAGGYNPIKDLYKTRVFETCRWRNENHRDWMKGPAGEVIPQRIITKPPSAELRPDQKDSNSLPEYDELDAILDILVDRDGSIADCVAAGFDRATAKKVEHLLYISEYKRFQSAPGARLTRRAFWLDRRYPIVNRWRDPS</sequence>
<evidence type="ECO:0000256" key="9">
    <source>
        <dbReference type="RuleBase" id="RU003811"/>
    </source>
</evidence>
<dbReference type="InterPro" id="IPR022310">
    <property type="entry name" value="NAD/GMP_synthase"/>
</dbReference>
<dbReference type="CDD" id="cd00553">
    <property type="entry name" value="NAD_synthase"/>
    <property type="match status" value="1"/>
</dbReference>
<comment type="similarity">
    <text evidence="2 7 8">In the C-terminal section; belongs to the NAD synthetase family.</text>
</comment>
<evidence type="ECO:0000313" key="12">
    <source>
        <dbReference type="Proteomes" id="UP000295301"/>
    </source>
</evidence>
<comment type="caution">
    <text evidence="7">Lacks conserved residue(s) required for the propagation of feature annotation.</text>
</comment>
<dbReference type="PANTHER" id="PTHR23090">
    <property type="entry name" value="NH 3 /GLUTAMINE-DEPENDENT NAD + SYNTHETASE"/>
    <property type="match status" value="1"/>
</dbReference>
<comment type="function">
    <text evidence="7">Catalyzes the ATP-dependent amidation of deamido-NAD to form NAD. Uses L-glutamine as a nitrogen source.</text>
</comment>
<dbReference type="Pfam" id="PF00795">
    <property type="entry name" value="CN_hydrolase"/>
    <property type="match status" value="1"/>
</dbReference>
<dbReference type="InterPro" id="IPR014729">
    <property type="entry name" value="Rossmann-like_a/b/a_fold"/>
</dbReference>
<dbReference type="GO" id="GO:0005737">
    <property type="term" value="C:cytoplasm"/>
    <property type="evidence" value="ECO:0007669"/>
    <property type="project" value="InterPro"/>
</dbReference>
<dbReference type="CDD" id="cd07570">
    <property type="entry name" value="GAT_Gln-NAD-synth"/>
    <property type="match status" value="1"/>
</dbReference>
<name>A0A4R5UTA6_9RHOB</name>
<organism evidence="11 12">
    <name type="scientific">Antarcticimicrobium luteum</name>
    <dbReference type="NCBI Taxonomy" id="2547397"/>
    <lineage>
        <taxon>Bacteria</taxon>
        <taxon>Pseudomonadati</taxon>
        <taxon>Pseudomonadota</taxon>
        <taxon>Alphaproteobacteria</taxon>
        <taxon>Rhodobacterales</taxon>
        <taxon>Paracoccaceae</taxon>
        <taxon>Antarcticimicrobium</taxon>
    </lineage>
</organism>
<dbReference type="SUPFAM" id="SSF56317">
    <property type="entry name" value="Carbon-nitrogen hydrolase"/>
    <property type="match status" value="1"/>
</dbReference>
<comment type="catalytic activity">
    <reaction evidence="7 8">
        <text>deamido-NAD(+) + L-glutamine + ATP + H2O = L-glutamate + AMP + diphosphate + NAD(+) + H(+)</text>
        <dbReference type="Rhea" id="RHEA:24384"/>
        <dbReference type="ChEBI" id="CHEBI:15377"/>
        <dbReference type="ChEBI" id="CHEBI:15378"/>
        <dbReference type="ChEBI" id="CHEBI:29985"/>
        <dbReference type="ChEBI" id="CHEBI:30616"/>
        <dbReference type="ChEBI" id="CHEBI:33019"/>
        <dbReference type="ChEBI" id="CHEBI:57540"/>
        <dbReference type="ChEBI" id="CHEBI:58359"/>
        <dbReference type="ChEBI" id="CHEBI:58437"/>
        <dbReference type="ChEBI" id="CHEBI:456215"/>
        <dbReference type="EC" id="6.3.5.1"/>
    </reaction>
</comment>
<dbReference type="InterPro" id="IPR036526">
    <property type="entry name" value="C-N_Hydrolase_sf"/>
</dbReference>
<dbReference type="UniPathway" id="UPA00253">
    <property type="reaction ID" value="UER00334"/>
</dbReference>
<dbReference type="OrthoDB" id="9760188at2"/>
<feature type="active site" description="For glutaminase activity" evidence="7">
    <location>
        <position position="113"/>
    </location>
</feature>
<feature type="binding site" evidence="7">
    <location>
        <position position="373"/>
    </location>
    <ligand>
        <name>deamido-NAD(+)</name>
        <dbReference type="ChEBI" id="CHEBI:58437"/>
        <note>ligand shared between two neighboring subunits</note>
    </ligand>
</feature>
<comment type="pathway">
    <text evidence="1 7 8">Cofactor biosynthesis; NAD(+) biosynthesis; NAD(+) from deamido-NAD(+) (L-Gln route): step 1/1.</text>
</comment>
<keyword evidence="6 7" id="KW-0520">NAD</keyword>
<dbReference type="InterPro" id="IPR014445">
    <property type="entry name" value="Gln-dep_NAD_synthase"/>
</dbReference>
<comment type="similarity">
    <text evidence="9">Belongs to the NAD synthetase family.</text>
</comment>
<evidence type="ECO:0000259" key="10">
    <source>
        <dbReference type="PROSITE" id="PS50263"/>
    </source>
</evidence>
<dbReference type="GO" id="GO:0009435">
    <property type="term" value="P:NAD+ biosynthetic process"/>
    <property type="evidence" value="ECO:0007669"/>
    <property type="project" value="UniProtKB-UniRule"/>
</dbReference>
<dbReference type="HAMAP" id="MF_02090">
    <property type="entry name" value="NadE_glutamine_dep"/>
    <property type="match status" value="1"/>
</dbReference>
<feature type="active site" description="Nucleophile; for glutaminase activity" evidence="7">
    <location>
        <position position="149"/>
    </location>
</feature>
<dbReference type="Proteomes" id="UP000295301">
    <property type="component" value="Unassembled WGS sequence"/>
</dbReference>
<gene>
    <name evidence="7" type="primary">nadE</name>
    <name evidence="11" type="ORF">E1832_18980</name>
</gene>
<dbReference type="Pfam" id="PF02540">
    <property type="entry name" value="NAD_synthase"/>
    <property type="match status" value="1"/>
</dbReference>
<feature type="binding site" evidence="7">
    <location>
        <position position="402"/>
    </location>
    <ligand>
        <name>deamido-NAD(+)</name>
        <dbReference type="ChEBI" id="CHEBI:58437"/>
        <note>ligand shared between two neighboring subunits</note>
    </ligand>
</feature>
<dbReference type="EMBL" id="SMUV01000073">
    <property type="protein sequence ID" value="TDK42226.1"/>
    <property type="molecule type" value="Genomic_DNA"/>
</dbReference>
<evidence type="ECO:0000256" key="5">
    <source>
        <dbReference type="ARBA" id="ARBA00022840"/>
    </source>
</evidence>
<dbReference type="RefSeq" id="WP_133361354.1">
    <property type="nucleotide sequence ID" value="NZ_SMUV01000073.1"/>
</dbReference>
<dbReference type="GO" id="GO:0008795">
    <property type="term" value="F:NAD+ synthase activity"/>
    <property type="evidence" value="ECO:0007669"/>
    <property type="project" value="UniProtKB-UniRule"/>
</dbReference>
<accession>A0A4R5UTA6</accession>
<dbReference type="NCBIfam" id="NF010588">
    <property type="entry name" value="PRK13981.1"/>
    <property type="match status" value="1"/>
</dbReference>
<feature type="binding site" evidence="7">
    <location>
        <position position="181"/>
    </location>
    <ligand>
        <name>L-glutamine</name>
        <dbReference type="ChEBI" id="CHEBI:58359"/>
    </ligand>
</feature>
<dbReference type="GO" id="GO:0004359">
    <property type="term" value="F:glutaminase activity"/>
    <property type="evidence" value="ECO:0007669"/>
    <property type="project" value="InterPro"/>
</dbReference>
<feature type="binding site" evidence="7">
    <location>
        <position position="521"/>
    </location>
    <ligand>
        <name>deamido-NAD(+)</name>
        <dbReference type="ChEBI" id="CHEBI:58437"/>
        <note>ligand shared between two neighboring subunits</note>
    </ligand>
</feature>
<dbReference type="PANTHER" id="PTHR23090:SF9">
    <property type="entry name" value="GLUTAMINE-DEPENDENT NAD(+) SYNTHETASE"/>
    <property type="match status" value="1"/>
</dbReference>
<keyword evidence="4 7" id="KW-0547">Nucleotide-binding</keyword>
<dbReference type="FunFam" id="3.40.50.620:FF:000106">
    <property type="entry name" value="Glutamine-dependent NAD(+) synthetase"/>
    <property type="match status" value="1"/>
</dbReference>
<feature type="binding site" evidence="7">
    <location>
        <position position="175"/>
    </location>
    <ligand>
        <name>L-glutamine</name>
        <dbReference type="ChEBI" id="CHEBI:58359"/>
    </ligand>
</feature>
<reference evidence="11 12" key="1">
    <citation type="submission" date="2019-03" db="EMBL/GenBank/DDBJ databases">
        <title>Ruegeria lutea sp. nov., a novel strain, isolated from marine sediment, the Masan Bay, South Korea.</title>
        <authorList>
            <person name="Kim J."/>
            <person name="Kim D.-Y."/>
            <person name="Lee S.-S."/>
        </authorList>
    </citation>
    <scope>NUCLEOTIDE SEQUENCE [LARGE SCALE GENOMIC DNA]</scope>
    <source>
        <strain evidence="11 12">318-1</strain>
    </source>
</reference>
<feature type="domain" description="CN hydrolase" evidence="10">
    <location>
        <begin position="5"/>
        <end position="245"/>
    </location>
</feature>
<dbReference type="InterPro" id="IPR003694">
    <property type="entry name" value="NAD_synthase"/>
</dbReference>
<feature type="active site" description="Proton acceptor; for glutaminase activity" evidence="7">
    <location>
        <position position="45"/>
    </location>
</feature>
<feature type="binding site" evidence="7">
    <location>
        <position position="397"/>
    </location>
    <ligand>
        <name>ATP</name>
        <dbReference type="ChEBI" id="CHEBI:30616"/>
    </ligand>
</feature>
<dbReference type="InterPro" id="IPR003010">
    <property type="entry name" value="C-N_Hydrolase"/>
</dbReference>
<evidence type="ECO:0000256" key="6">
    <source>
        <dbReference type="ARBA" id="ARBA00023027"/>
    </source>
</evidence>
<evidence type="ECO:0000256" key="3">
    <source>
        <dbReference type="ARBA" id="ARBA00022598"/>
    </source>
</evidence>
<dbReference type="Gene3D" id="3.40.50.620">
    <property type="entry name" value="HUPs"/>
    <property type="match status" value="1"/>
</dbReference>
<keyword evidence="5 7" id="KW-0067">ATP-binding</keyword>
<evidence type="ECO:0000256" key="2">
    <source>
        <dbReference type="ARBA" id="ARBA00007145"/>
    </source>
</evidence>
<evidence type="ECO:0000313" key="11">
    <source>
        <dbReference type="EMBL" id="TDK42226.1"/>
    </source>
</evidence>
<dbReference type="PIRSF" id="PIRSF006630">
    <property type="entry name" value="NADS_GAT"/>
    <property type="match status" value="1"/>
</dbReference>
<keyword evidence="12" id="KW-1185">Reference proteome</keyword>
<dbReference type="AlphaFoldDB" id="A0A4R5UTA6"/>
<evidence type="ECO:0000256" key="4">
    <source>
        <dbReference type="ARBA" id="ARBA00022741"/>
    </source>
</evidence>